<feature type="binding site" evidence="6">
    <location>
        <position position="262"/>
    </location>
    <ligand>
        <name>ATP</name>
        <dbReference type="ChEBI" id="CHEBI:30616"/>
    </ligand>
</feature>
<dbReference type="InterPro" id="IPR008271">
    <property type="entry name" value="Ser/Thr_kinase_AS"/>
</dbReference>
<comment type="similarity">
    <text evidence="5">Belongs to the protein kinase superfamily. Ser/Thr protein kinase family. GCN2 subfamily.</text>
</comment>
<comment type="caution">
    <text evidence="9">The sequence shown here is derived from an EMBL/GenBank/DDBJ whole genome shotgun (WGS) entry which is preliminary data.</text>
</comment>
<dbReference type="Pfam" id="PF00069">
    <property type="entry name" value="Pkinase"/>
    <property type="match status" value="1"/>
</dbReference>
<evidence type="ECO:0000259" key="8">
    <source>
        <dbReference type="PROSITE" id="PS50011"/>
    </source>
</evidence>
<evidence type="ECO:0000256" key="4">
    <source>
        <dbReference type="ARBA" id="ARBA00022840"/>
    </source>
</evidence>
<dbReference type="SMART" id="SM00220">
    <property type="entry name" value="S_TKc"/>
    <property type="match status" value="1"/>
</dbReference>
<evidence type="ECO:0000256" key="3">
    <source>
        <dbReference type="ARBA" id="ARBA00022777"/>
    </source>
</evidence>
<organism evidence="9 10">
    <name type="scientific">Rhodosorus marinus</name>
    <dbReference type="NCBI Taxonomy" id="101924"/>
    <lineage>
        <taxon>Eukaryota</taxon>
        <taxon>Rhodophyta</taxon>
        <taxon>Stylonematophyceae</taxon>
        <taxon>Stylonematales</taxon>
        <taxon>Stylonemataceae</taxon>
        <taxon>Rhodosorus</taxon>
    </lineage>
</organism>
<dbReference type="PANTHER" id="PTHR11042:SF185">
    <property type="entry name" value="WEE1-LIKE PROTEIN KINASE"/>
    <property type="match status" value="1"/>
</dbReference>
<sequence length="522" mass="59276">MVETSHPYLSPKRSARRSIDEELDVPPTPVKSPGRRVLMDWSDDEEDDTLTQNLMTGGQLRGKKLPPRFPATILSPGPSTPPADRFESARAKNRFRMSSSPEENFERNSLRSPSDEQRKVSTPMGRLQGKRRLESSSRNESIREILRSPFRLTPPPPPNFNPFSPVGRKHARQDSLSPRAVDPTLTAAATRASNALTRFANSSLCETTIGSSFTDDDGELSSLLKPSRYKDDFEEIAEIGKGSFGRVFKCQMRLDGLMYAVKSTKRKIRGRGELQDVLREVYALAAMSTNPYVVRYYSAWIEDDYLYIQTELVEGGSLSTRVFSENHSFGTEEVKDLLRQLASGLQNFHERRLVHLDLKPENLYLTREGIYKIGDLGLTTLIDHIESQDDLVEGDGRYLAREVIEGTSRDLRKADMFSLGLSAYELCSGKQLQSNGEEWREIRRCNLKPIEGLDPNLFTLIKRLVDPDPDRRPTAAELMLDPILYRPGDEFLLKELDHERCRRQAAEERVRTLEAELKALKP</sequence>
<dbReference type="Proteomes" id="UP001157974">
    <property type="component" value="Unassembled WGS sequence"/>
</dbReference>
<dbReference type="PROSITE" id="PS00108">
    <property type="entry name" value="PROTEIN_KINASE_ST"/>
    <property type="match status" value="1"/>
</dbReference>
<evidence type="ECO:0000256" key="6">
    <source>
        <dbReference type="PROSITE-ProRule" id="PRU10141"/>
    </source>
</evidence>
<dbReference type="EMBL" id="JAMWBK010000002">
    <property type="protein sequence ID" value="KAJ8907881.1"/>
    <property type="molecule type" value="Genomic_DNA"/>
</dbReference>
<dbReference type="PROSITE" id="PS50011">
    <property type="entry name" value="PROTEIN_KINASE_DOM"/>
    <property type="match status" value="1"/>
</dbReference>
<protein>
    <recommendedName>
        <fullName evidence="8">Protein kinase domain-containing protein</fullName>
    </recommendedName>
</protein>
<accession>A0AAV8UZ53</accession>
<dbReference type="Gene3D" id="1.10.510.10">
    <property type="entry name" value="Transferase(Phosphotransferase) domain 1"/>
    <property type="match status" value="1"/>
</dbReference>
<evidence type="ECO:0000256" key="5">
    <source>
        <dbReference type="ARBA" id="ARBA00037982"/>
    </source>
</evidence>
<dbReference type="GO" id="GO:0004713">
    <property type="term" value="F:protein tyrosine kinase activity"/>
    <property type="evidence" value="ECO:0007669"/>
    <property type="project" value="TreeGrafter"/>
</dbReference>
<reference evidence="9 10" key="1">
    <citation type="journal article" date="2023" name="Nat. Commun.">
        <title>Origin of minicircular mitochondrial genomes in red algae.</title>
        <authorList>
            <person name="Lee Y."/>
            <person name="Cho C.H."/>
            <person name="Lee Y.M."/>
            <person name="Park S.I."/>
            <person name="Yang J.H."/>
            <person name="West J.A."/>
            <person name="Bhattacharya D."/>
            <person name="Yoon H.S."/>
        </authorList>
    </citation>
    <scope>NUCLEOTIDE SEQUENCE [LARGE SCALE GENOMIC DNA]</scope>
    <source>
        <strain evidence="9 10">CCMP1338</strain>
        <tissue evidence="9">Whole cell</tissue>
    </source>
</reference>
<proteinExistence type="inferred from homology"/>
<keyword evidence="2 6" id="KW-0547">Nucleotide-binding</keyword>
<dbReference type="PROSITE" id="PS00107">
    <property type="entry name" value="PROTEIN_KINASE_ATP"/>
    <property type="match status" value="1"/>
</dbReference>
<dbReference type="GO" id="GO:0005634">
    <property type="term" value="C:nucleus"/>
    <property type="evidence" value="ECO:0007669"/>
    <property type="project" value="TreeGrafter"/>
</dbReference>
<dbReference type="Gene3D" id="3.30.200.20">
    <property type="entry name" value="Phosphorylase Kinase, domain 1"/>
    <property type="match status" value="1"/>
</dbReference>
<name>A0AAV8UZ53_9RHOD</name>
<dbReference type="GO" id="GO:0005524">
    <property type="term" value="F:ATP binding"/>
    <property type="evidence" value="ECO:0007669"/>
    <property type="project" value="UniProtKB-UniRule"/>
</dbReference>
<gene>
    <name evidence="9" type="ORF">NDN08_007985</name>
</gene>
<feature type="domain" description="Protein kinase" evidence="8">
    <location>
        <begin position="233"/>
        <end position="484"/>
    </location>
</feature>
<evidence type="ECO:0000256" key="7">
    <source>
        <dbReference type="SAM" id="MobiDB-lite"/>
    </source>
</evidence>
<keyword evidence="4 6" id="KW-0067">ATP-binding</keyword>
<feature type="compositionally biased region" description="Basic and acidic residues" evidence="7">
    <location>
        <begin position="131"/>
        <end position="146"/>
    </location>
</feature>
<dbReference type="InterPro" id="IPR050339">
    <property type="entry name" value="CC_SR_Kinase"/>
</dbReference>
<evidence type="ECO:0000256" key="1">
    <source>
        <dbReference type="ARBA" id="ARBA00022679"/>
    </source>
</evidence>
<feature type="compositionally biased region" description="Basic and acidic residues" evidence="7">
    <location>
        <begin position="104"/>
        <end position="119"/>
    </location>
</feature>
<dbReference type="SUPFAM" id="SSF56112">
    <property type="entry name" value="Protein kinase-like (PK-like)"/>
    <property type="match status" value="1"/>
</dbReference>
<evidence type="ECO:0000313" key="10">
    <source>
        <dbReference type="Proteomes" id="UP001157974"/>
    </source>
</evidence>
<dbReference type="InterPro" id="IPR011009">
    <property type="entry name" value="Kinase-like_dom_sf"/>
</dbReference>
<dbReference type="InterPro" id="IPR000719">
    <property type="entry name" value="Prot_kinase_dom"/>
</dbReference>
<dbReference type="InterPro" id="IPR017441">
    <property type="entry name" value="Protein_kinase_ATP_BS"/>
</dbReference>
<keyword evidence="3" id="KW-0418">Kinase</keyword>
<dbReference type="AlphaFoldDB" id="A0AAV8UZ53"/>
<dbReference type="PANTHER" id="PTHR11042">
    <property type="entry name" value="EUKARYOTIC TRANSLATION INITIATION FACTOR 2-ALPHA KINASE EIF2-ALPHA KINASE -RELATED"/>
    <property type="match status" value="1"/>
</dbReference>
<dbReference type="GO" id="GO:0005737">
    <property type="term" value="C:cytoplasm"/>
    <property type="evidence" value="ECO:0007669"/>
    <property type="project" value="TreeGrafter"/>
</dbReference>
<evidence type="ECO:0000256" key="2">
    <source>
        <dbReference type="ARBA" id="ARBA00022741"/>
    </source>
</evidence>
<evidence type="ECO:0000313" key="9">
    <source>
        <dbReference type="EMBL" id="KAJ8907881.1"/>
    </source>
</evidence>
<keyword evidence="10" id="KW-1185">Reference proteome</keyword>
<feature type="region of interest" description="Disordered" evidence="7">
    <location>
        <begin position="1"/>
        <end position="182"/>
    </location>
</feature>
<keyword evidence="1" id="KW-0808">Transferase</keyword>